<proteinExistence type="inferred from homology"/>
<dbReference type="EMBL" id="FQYT01000021">
    <property type="protein sequence ID" value="SHJ43071.1"/>
    <property type="molecule type" value="Genomic_DNA"/>
</dbReference>
<dbReference type="Gene3D" id="1.10.3720.10">
    <property type="entry name" value="MetI-like"/>
    <property type="match status" value="1"/>
</dbReference>
<keyword evidence="10" id="KW-1185">Reference proteome</keyword>
<feature type="transmembrane region" description="Helical" evidence="7">
    <location>
        <begin position="134"/>
        <end position="160"/>
    </location>
</feature>
<protein>
    <submittedName>
        <fullName evidence="9">Oligopeptide transport system permease protein</fullName>
    </submittedName>
</protein>
<feature type="transmembrane region" description="Helical" evidence="7">
    <location>
        <begin position="275"/>
        <end position="298"/>
    </location>
</feature>
<feature type="transmembrane region" description="Helical" evidence="7">
    <location>
        <begin position="104"/>
        <end position="127"/>
    </location>
</feature>
<feature type="transmembrane region" description="Helical" evidence="7">
    <location>
        <begin position="233"/>
        <end position="255"/>
    </location>
</feature>
<organism evidence="9 10">
    <name type="scientific">Parasporobacterium paucivorans DSM 15970</name>
    <dbReference type="NCBI Taxonomy" id="1122934"/>
    <lineage>
        <taxon>Bacteria</taxon>
        <taxon>Bacillati</taxon>
        <taxon>Bacillota</taxon>
        <taxon>Clostridia</taxon>
        <taxon>Lachnospirales</taxon>
        <taxon>Lachnospiraceae</taxon>
        <taxon>Parasporobacterium</taxon>
    </lineage>
</organism>
<keyword evidence="6 7" id="KW-0472">Membrane</keyword>
<evidence type="ECO:0000256" key="7">
    <source>
        <dbReference type="RuleBase" id="RU363032"/>
    </source>
</evidence>
<evidence type="ECO:0000256" key="3">
    <source>
        <dbReference type="ARBA" id="ARBA00022475"/>
    </source>
</evidence>
<dbReference type="InterPro" id="IPR035906">
    <property type="entry name" value="MetI-like_sf"/>
</dbReference>
<sequence length="308" mass="33069">MNSKFAFYVLKRLILALVTIFLVITITFFVMHAVPGGPFLSEKAPSAAVTAALESKFGLDKPVFEQYLTYLGDVAHFDFGPSIKQRGKDVSEVIMTGFSTSAKLGGAAALAAIVLGLIFGSIAAVFHNKPGDKIIMVISTAFVAMPSFIAATLLLLIFSIKLGVLPANGTQPGGMVLPVVALALYPLSYIIRLTRSSTLDVLGQDYIRTARAKGLKPVKILFKHSLRNAVTPVITYAGPMVAYIVTGSLVVEKILAVPGLGKEFIDSITSRDYTMIMGTTIFLAALVVVMMLISDILYKVFDPRVDLT</sequence>
<evidence type="ECO:0000256" key="5">
    <source>
        <dbReference type="ARBA" id="ARBA00022989"/>
    </source>
</evidence>
<dbReference type="GO" id="GO:0055085">
    <property type="term" value="P:transmembrane transport"/>
    <property type="evidence" value="ECO:0007669"/>
    <property type="project" value="InterPro"/>
</dbReference>
<keyword evidence="2 7" id="KW-0813">Transport</keyword>
<keyword evidence="3" id="KW-1003">Cell membrane</keyword>
<keyword evidence="5 7" id="KW-1133">Transmembrane helix</keyword>
<accession>A0A1M6J8R2</accession>
<feature type="transmembrane region" description="Helical" evidence="7">
    <location>
        <begin position="12"/>
        <end position="34"/>
    </location>
</feature>
<dbReference type="PANTHER" id="PTHR43163">
    <property type="entry name" value="DIPEPTIDE TRANSPORT SYSTEM PERMEASE PROTEIN DPPB-RELATED"/>
    <property type="match status" value="1"/>
</dbReference>
<evidence type="ECO:0000313" key="9">
    <source>
        <dbReference type="EMBL" id="SHJ43071.1"/>
    </source>
</evidence>
<dbReference type="PANTHER" id="PTHR43163:SF6">
    <property type="entry name" value="DIPEPTIDE TRANSPORT SYSTEM PERMEASE PROTEIN DPPB-RELATED"/>
    <property type="match status" value="1"/>
</dbReference>
<evidence type="ECO:0000259" key="8">
    <source>
        <dbReference type="PROSITE" id="PS50928"/>
    </source>
</evidence>
<dbReference type="AlphaFoldDB" id="A0A1M6J8R2"/>
<dbReference type="SUPFAM" id="SSF161098">
    <property type="entry name" value="MetI-like"/>
    <property type="match status" value="1"/>
</dbReference>
<dbReference type="Proteomes" id="UP000184342">
    <property type="component" value="Unassembled WGS sequence"/>
</dbReference>
<evidence type="ECO:0000256" key="2">
    <source>
        <dbReference type="ARBA" id="ARBA00022448"/>
    </source>
</evidence>
<dbReference type="InterPro" id="IPR000515">
    <property type="entry name" value="MetI-like"/>
</dbReference>
<dbReference type="Pfam" id="PF19300">
    <property type="entry name" value="BPD_transp_1_N"/>
    <property type="match status" value="1"/>
</dbReference>
<evidence type="ECO:0000256" key="4">
    <source>
        <dbReference type="ARBA" id="ARBA00022692"/>
    </source>
</evidence>
<dbReference type="PROSITE" id="PS50928">
    <property type="entry name" value="ABC_TM1"/>
    <property type="match status" value="1"/>
</dbReference>
<evidence type="ECO:0000313" key="10">
    <source>
        <dbReference type="Proteomes" id="UP000184342"/>
    </source>
</evidence>
<evidence type="ECO:0000256" key="1">
    <source>
        <dbReference type="ARBA" id="ARBA00004651"/>
    </source>
</evidence>
<dbReference type="STRING" id="1122934.SAMN02745691_01938"/>
<evidence type="ECO:0000256" key="6">
    <source>
        <dbReference type="ARBA" id="ARBA00023136"/>
    </source>
</evidence>
<comment type="subcellular location">
    <subcellularLocation>
        <location evidence="1 7">Cell membrane</location>
        <topology evidence="1 7">Multi-pass membrane protein</topology>
    </subcellularLocation>
</comment>
<dbReference type="Pfam" id="PF00528">
    <property type="entry name" value="BPD_transp_1"/>
    <property type="match status" value="1"/>
</dbReference>
<comment type="similarity">
    <text evidence="7">Belongs to the binding-protein-dependent transport system permease family.</text>
</comment>
<reference evidence="9 10" key="1">
    <citation type="submission" date="2016-11" db="EMBL/GenBank/DDBJ databases">
        <authorList>
            <person name="Jaros S."/>
            <person name="Januszkiewicz K."/>
            <person name="Wedrychowicz H."/>
        </authorList>
    </citation>
    <scope>NUCLEOTIDE SEQUENCE [LARGE SCALE GENOMIC DNA]</scope>
    <source>
        <strain evidence="9 10">DSM 15970</strain>
    </source>
</reference>
<keyword evidence="4 7" id="KW-0812">Transmembrane</keyword>
<feature type="domain" description="ABC transmembrane type-1" evidence="8">
    <location>
        <begin position="98"/>
        <end position="298"/>
    </location>
</feature>
<dbReference type="GO" id="GO:0005886">
    <property type="term" value="C:plasma membrane"/>
    <property type="evidence" value="ECO:0007669"/>
    <property type="project" value="UniProtKB-SubCell"/>
</dbReference>
<name>A0A1M6J8R2_9FIRM</name>
<dbReference type="InterPro" id="IPR045621">
    <property type="entry name" value="BPD_transp_1_N"/>
</dbReference>
<dbReference type="RefSeq" id="WP_073994214.1">
    <property type="nucleotide sequence ID" value="NZ_FQYT01000021.1"/>
</dbReference>
<dbReference type="CDD" id="cd06261">
    <property type="entry name" value="TM_PBP2"/>
    <property type="match status" value="1"/>
</dbReference>
<dbReference type="OrthoDB" id="9806409at2"/>
<gene>
    <name evidence="9" type="ORF">SAMN02745691_01938</name>
</gene>
<feature type="transmembrane region" description="Helical" evidence="7">
    <location>
        <begin position="172"/>
        <end position="191"/>
    </location>
</feature>